<keyword evidence="1" id="KW-0805">Transcription regulation</keyword>
<dbReference type="Proteomes" id="UP000886829">
    <property type="component" value="Unassembled WGS sequence"/>
</dbReference>
<dbReference type="InterPro" id="IPR018060">
    <property type="entry name" value="HTH_AraC"/>
</dbReference>
<dbReference type="Gene3D" id="2.60.120.10">
    <property type="entry name" value="Jelly Rolls"/>
    <property type="match status" value="1"/>
</dbReference>
<dbReference type="AlphaFoldDB" id="A0A9D1WDJ4"/>
<dbReference type="InterPro" id="IPR037923">
    <property type="entry name" value="HTH-like"/>
</dbReference>
<dbReference type="PANTHER" id="PTHR43280">
    <property type="entry name" value="ARAC-FAMILY TRANSCRIPTIONAL REGULATOR"/>
    <property type="match status" value="1"/>
</dbReference>
<keyword evidence="2" id="KW-0238">DNA-binding</keyword>
<dbReference type="GO" id="GO:0043565">
    <property type="term" value="F:sequence-specific DNA binding"/>
    <property type="evidence" value="ECO:0007669"/>
    <property type="project" value="InterPro"/>
</dbReference>
<dbReference type="SUPFAM" id="SSF51215">
    <property type="entry name" value="Regulatory protein AraC"/>
    <property type="match status" value="1"/>
</dbReference>
<dbReference type="PROSITE" id="PS01124">
    <property type="entry name" value="HTH_ARAC_FAMILY_2"/>
    <property type="match status" value="1"/>
</dbReference>
<evidence type="ECO:0000256" key="2">
    <source>
        <dbReference type="ARBA" id="ARBA00023125"/>
    </source>
</evidence>
<dbReference type="EMBL" id="DXEV01000142">
    <property type="protein sequence ID" value="HIX57230.1"/>
    <property type="molecule type" value="Genomic_DNA"/>
</dbReference>
<evidence type="ECO:0000259" key="4">
    <source>
        <dbReference type="PROSITE" id="PS01124"/>
    </source>
</evidence>
<name>A0A9D1WDJ4_9GAMM</name>
<dbReference type="PANTHER" id="PTHR43280:SF2">
    <property type="entry name" value="HTH-TYPE TRANSCRIPTIONAL REGULATOR EXSA"/>
    <property type="match status" value="1"/>
</dbReference>
<evidence type="ECO:0000313" key="6">
    <source>
        <dbReference type="Proteomes" id="UP000886829"/>
    </source>
</evidence>
<dbReference type="InterPro" id="IPR014710">
    <property type="entry name" value="RmlC-like_jellyroll"/>
</dbReference>
<dbReference type="InterPro" id="IPR003313">
    <property type="entry name" value="AraC-bd"/>
</dbReference>
<evidence type="ECO:0000256" key="3">
    <source>
        <dbReference type="ARBA" id="ARBA00023163"/>
    </source>
</evidence>
<keyword evidence="3" id="KW-0804">Transcription</keyword>
<evidence type="ECO:0000256" key="1">
    <source>
        <dbReference type="ARBA" id="ARBA00023015"/>
    </source>
</evidence>
<comment type="caution">
    <text evidence="5">The sequence shown here is derived from an EMBL/GenBank/DDBJ whole genome shotgun (WGS) entry which is preliminary data.</text>
</comment>
<feature type="domain" description="HTH araC/xylS-type" evidence="4">
    <location>
        <begin position="171"/>
        <end position="269"/>
    </location>
</feature>
<dbReference type="SUPFAM" id="SSF46689">
    <property type="entry name" value="Homeodomain-like"/>
    <property type="match status" value="2"/>
</dbReference>
<accession>A0A9D1WDJ4</accession>
<dbReference type="Pfam" id="PF02311">
    <property type="entry name" value="AraC_binding"/>
    <property type="match status" value="1"/>
</dbReference>
<protein>
    <submittedName>
        <fullName evidence="5">AraC family transcriptional regulator</fullName>
    </submittedName>
</protein>
<organism evidence="5 6">
    <name type="scientific">Candidatus Anaerobiospirillum pullistercoris</name>
    <dbReference type="NCBI Taxonomy" id="2838452"/>
    <lineage>
        <taxon>Bacteria</taxon>
        <taxon>Pseudomonadati</taxon>
        <taxon>Pseudomonadota</taxon>
        <taxon>Gammaproteobacteria</taxon>
        <taxon>Aeromonadales</taxon>
        <taxon>Succinivibrionaceae</taxon>
        <taxon>Anaerobiospirillum</taxon>
    </lineage>
</organism>
<dbReference type="GO" id="GO:0003700">
    <property type="term" value="F:DNA-binding transcription factor activity"/>
    <property type="evidence" value="ECO:0007669"/>
    <property type="project" value="InterPro"/>
</dbReference>
<sequence>MIDNAAIFMQSGHNIASERISSVNDNTMRSHFHSYFELFYLEKGKRAVVAGERSYLLGPHEFIIFPPYTMHHSFSEPDVAFARIVLYFAPDTIPEALELKLRQETKPHAIASTQQQQDFYNQLCALMAEQDPQNKEDFHDVALHSRLNLLLISALRHESKDVAPQSEPKIAKIVQYVHNHYFQELSLDDLAEKFFINKFSLCREFKRFTMCSFVEYLNKIRVLHAQRLFVESDKSITQIAIDVGFGSLTHFERVFAQHTHQTPKKMCQQMRQLRDKSPSI</sequence>
<dbReference type="SMART" id="SM00342">
    <property type="entry name" value="HTH_ARAC"/>
    <property type="match status" value="1"/>
</dbReference>
<dbReference type="Gene3D" id="1.10.10.60">
    <property type="entry name" value="Homeodomain-like"/>
    <property type="match status" value="2"/>
</dbReference>
<gene>
    <name evidence="5" type="ORF">H9850_07145</name>
</gene>
<dbReference type="InterPro" id="IPR009057">
    <property type="entry name" value="Homeodomain-like_sf"/>
</dbReference>
<proteinExistence type="predicted"/>
<evidence type="ECO:0000313" key="5">
    <source>
        <dbReference type="EMBL" id="HIX57230.1"/>
    </source>
</evidence>
<dbReference type="Pfam" id="PF12833">
    <property type="entry name" value="HTH_18"/>
    <property type="match status" value="1"/>
</dbReference>
<reference evidence="5" key="1">
    <citation type="journal article" date="2021" name="PeerJ">
        <title>Extensive microbial diversity within the chicken gut microbiome revealed by metagenomics and culture.</title>
        <authorList>
            <person name="Gilroy R."/>
            <person name="Ravi A."/>
            <person name="Getino M."/>
            <person name="Pursley I."/>
            <person name="Horton D.L."/>
            <person name="Alikhan N.F."/>
            <person name="Baker D."/>
            <person name="Gharbi K."/>
            <person name="Hall N."/>
            <person name="Watson M."/>
            <person name="Adriaenssens E.M."/>
            <person name="Foster-Nyarko E."/>
            <person name="Jarju S."/>
            <person name="Secka A."/>
            <person name="Antonio M."/>
            <person name="Oren A."/>
            <person name="Chaudhuri R.R."/>
            <person name="La Ragione R."/>
            <person name="Hildebrand F."/>
            <person name="Pallen M.J."/>
        </authorList>
    </citation>
    <scope>NUCLEOTIDE SEQUENCE</scope>
    <source>
        <strain evidence="5">USASDec5-558</strain>
    </source>
</reference>
<reference evidence="5" key="2">
    <citation type="submission" date="2021-04" db="EMBL/GenBank/DDBJ databases">
        <authorList>
            <person name="Gilroy R."/>
        </authorList>
    </citation>
    <scope>NUCLEOTIDE SEQUENCE</scope>
    <source>
        <strain evidence="5">USASDec5-558</strain>
    </source>
</reference>